<evidence type="ECO:0000313" key="2">
    <source>
        <dbReference type="EMBL" id="NRT19859.1"/>
    </source>
</evidence>
<proteinExistence type="predicted"/>
<keyword evidence="3" id="KW-1185">Reference proteome</keyword>
<reference evidence="2 3" key="1">
    <citation type="submission" date="2020-05" db="EMBL/GenBank/DDBJ databases">
        <title>Genomic Encyclopedia of Type Strains, Phase IV (KMG-V): Genome sequencing to study the core and pangenomes of soil and plant-associated prokaryotes.</title>
        <authorList>
            <person name="Whitman W."/>
        </authorList>
    </citation>
    <scope>NUCLEOTIDE SEQUENCE [LARGE SCALE GENOMIC DNA]</scope>
    <source>
        <strain evidence="2 3">9A</strain>
    </source>
</reference>
<dbReference type="Proteomes" id="UP000779507">
    <property type="component" value="Unassembled WGS sequence"/>
</dbReference>
<evidence type="ECO:0000313" key="3">
    <source>
        <dbReference type="Proteomes" id="UP000779507"/>
    </source>
</evidence>
<evidence type="ECO:0000256" key="1">
    <source>
        <dbReference type="SAM" id="MobiDB-lite"/>
    </source>
</evidence>
<organism evidence="2 3">
    <name type="scientific">Hymenobacter caeli</name>
    <dbReference type="NCBI Taxonomy" id="2735894"/>
    <lineage>
        <taxon>Bacteria</taxon>
        <taxon>Pseudomonadati</taxon>
        <taxon>Bacteroidota</taxon>
        <taxon>Cytophagia</taxon>
        <taxon>Cytophagales</taxon>
        <taxon>Hymenobacteraceae</taxon>
        <taxon>Hymenobacter</taxon>
    </lineage>
</organism>
<accession>A0ABX2FRU9</accession>
<feature type="region of interest" description="Disordered" evidence="1">
    <location>
        <begin position="51"/>
        <end position="74"/>
    </location>
</feature>
<gene>
    <name evidence="2" type="ORF">HNP98_002695</name>
</gene>
<sequence length="74" mass="8203">MSEDPDAAKQEERSRGSYTAEELRADMKRMREDLADRVNAFIKILDAYARPAGYSNPPDINASRPIDADKASGS</sequence>
<comment type="caution">
    <text evidence="2">The sequence shown here is derived from an EMBL/GenBank/DDBJ whole genome shotgun (WGS) entry which is preliminary data.</text>
</comment>
<protein>
    <recommendedName>
        <fullName evidence="4">TraR/DksA family transcriptional regulator</fullName>
    </recommendedName>
</protein>
<dbReference type="EMBL" id="JABSNP010000012">
    <property type="protein sequence ID" value="NRT19859.1"/>
    <property type="molecule type" value="Genomic_DNA"/>
</dbReference>
<feature type="region of interest" description="Disordered" evidence="1">
    <location>
        <begin position="1"/>
        <end position="21"/>
    </location>
</feature>
<evidence type="ECO:0008006" key="4">
    <source>
        <dbReference type="Google" id="ProtNLM"/>
    </source>
</evidence>
<name>A0ABX2FRU9_9BACT</name>